<evidence type="ECO:0000313" key="8">
    <source>
        <dbReference type="EMBL" id="MBM7131823.1"/>
    </source>
</evidence>
<dbReference type="CDD" id="cd01949">
    <property type="entry name" value="GGDEF"/>
    <property type="match status" value="1"/>
</dbReference>
<comment type="caution">
    <text evidence="8">The sequence shown here is derived from an EMBL/GenBank/DDBJ whole genome shotgun (WGS) entry which is preliminary data.</text>
</comment>
<evidence type="ECO:0000313" key="9">
    <source>
        <dbReference type="Proteomes" id="UP001430193"/>
    </source>
</evidence>
<feature type="signal peptide" evidence="6">
    <location>
        <begin position="1"/>
        <end position="23"/>
    </location>
</feature>
<name>A0ABS2KKY6_9GAMM</name>
<dbReference type="Gene3D" id="3.30.70.270">
    <property type="match status" value="1"/>
</dbReference>
<dbReference type="InterPro" id="IPR029787">
    <property type="entry name" value="Nucleotide_cyclase"/>
</dbReference>
<evidence type="ECO:0000256" key="2">
    <source>
        <dbReference type="ARBA" id="ARBA00034247"/>
    </source>
</evidence>
<dbReference type="EMBL" id="JADIKF010000040">
    <property type="protein sequence ID" value="MBM7131823.1"/>
    <property type="molecule type" value="Genomic_DNA"/>
</dbReference>
<evidence type="ECO:0000256" key="4">
    <source>
        <dbReference type="SAM" id="MobiDB-lite"/>
    </source>
</evidence>
<keyword evidence="5" id="KW-0812">Transmembrane</keyword>
<keyword evidence="5" id="KW-1133">Transmembrane helix</keyword>
<dbReference type="RefSeq" id="WP_204633368.1">
    <property type="nucleotide sequence ID" value="NZ_BSOC01000001.1"/>
</dbReference>
<comment type="catalytic activity">
    <reaction evidence="2">
        <text>2 GTP = 3',3'-c-di-GMP + 2 diphosphate</text>
        <dbReference type="Rhea" id="RHEA:24898"/>
        <dbReference type="ChEBI" id="CHEBI:33019"/>
        <dbReference type="ChEBI" id="CHEBI:37565"/>
        <dbReference type="ChEBI" id="CHEBI:58805"/>
        <dbReference type="EC" id="2.7.7.65"/>
    </reaction>
</comment>
<keyword evidence="5" id="KW-0472">Membrane</keyword>
<feature type="domain" description="GGDEF" evidence="7">
    <location>
        <begin position="445"/>
        <end position="577"/>
    </location>
</feature>
<dbReference type="Pfam" id="PF00990">
    <property type="entry name" value="GGDEF"/>
    <property type="match status" value="1"/>
</dbReference>
<feature type="coiled-coil region" evidence="3">
    <location>
        <begin position="345"/>
        <end position="372"/>
    </location>
</feature>
<feature type="chain" id="PRO_5045677261" description="diguanylate cyclase" evidence="6">
    <location>
        <begin position="24"/>
        <end position="608"/>
    </location>
</feature>
<dbReference type="PANTHER" id="PTHR45138">
    <property type="entry name" value="REGULATORY COMPONENTS OF SENSORY TRANSDUCTION SYSTEM"/>
    <property type="match status" value="1"/>
</dbReference>
<dbReference type="EC" id="2.7.7.65" evidence="1"/>
<dbReference type="InterPro" id="IPR043128">
    <property type="entry name" value="Rev_trsase/Diguanyl_cyclase"/>
</dbReference>
<organism evidence="8 9">
    <name type="scientific">Dyella mobilis</name>
    <dbReference type="NCBI Taxonomy" id="1849582"/>
    <lineage>
        <taxon>Bacteria</taxon>
        <taxon>Pseudomonadati</taxon>
        <taxon>Pseudomonadota</taxon>
        <taxon>Gammaproteobacteria</taxon>
        <taxon>Lysobacterales</taxon>
        <taxon>Rhodanobacteraceae</taxon>
        <taxon>Dyella</taxon>
    </lineage>
</organism>
<proteinExistence type="predicted"/>
<dbReference type="NCBIfam" id="TIGR00254">
    <property type="entry name" value="GGDEF"/>
    <property type="match status" value="1"/>
</dbReference>
<accession>A0ABS2KKY6</accession>
<reference evidence="8" key="1">
    <citation type="submission" date="2020-10" db="EMBL/GenBank/DDBJ databases">
        <title>Phylogeny of dyella-like bacteria.</title>
        <authorList>
            <person name="Fu J."/>
        </authorList>
    </citation>
    <scope>NUCLEOTIDE SEQUENCE</scope>
    <source>
        <strain evidence="8">DHON07</strain>
    </source>
</reference>
<gene>
    <name evidence="8" type="ORF">ISS99_20045</name>
</gene>
<dbReference type="PANTHER" id="PTHR45138:SF9">
    <property type="entry name" value="DIGUANYLATE CYCLASE DGCM-RELATED"/>
    <property type="match status" value="1"/>
</dbReference>
<evidence type="ECO:0000259" key="7">
    <source>
        <dbReference type="PROSITE" id="PS50887"/>
    </source>
</evidence>
<evidence type="ECO:0000256" key="6">
    <source>
        <dbReference type="SAM" id="SignalP"/>
    </source>
</evidence>
<keyword evidence="6" id="KW-0732">Signal</keyword>
<dbReference type="PROSITE" id="PS50887">
    <property type="entry name" value="GGDEF"/>
    <property type="match status" value="1"/>
</dbReference>
<dbReference type="InterPro" id="IPR011990">
    <property type="entry name" value="TPR-like_helical_dom_sf"/>
</dbReference>
<sequence>MAVTALLSTFICASIGATATANATPDDTARLFARADEIKLVDNASYVKLIAQLENRSSTLSETDKWHLRYLEGWQATYVGQNDKALRLLGDVIKQASDDDLQEQARATIINILSNSHHYEEAFSYLDQALDELPHIVRNSTRQHVLAEAAQLLSEAGQYDLAISYAEQLMQIPAANDYSCIGNNIKLDTEFLKGPHTESLLSQLQGGVQTCIAAGHLLIADRLRKDIASIEVEQGKLTDAIALLQGTYTEVSKLQYPEVIAGYDDLLAEAYWKQNDASLAEKYATATVDVASKADYVAALSKAYQLLYQIAREKGNLSEALVYHEKYMSTDNTRLDDVREKALAYQLVKQQVEAKKVELNSLSKQNQILELQQALDHKAVEASRLYIALLLTVLASIVLWLYRLKRSQLRFMRMAHHDGLTDIYNRQHFVHEAEQALRFAAKSTQPASLLLIDLDHFKAINDTHGHVAGDQVLCHAVAICQRYLHSNDIFGRLGGEEFGILLTDCSAEVAIERAEQIRLAIYTCSREEDECIPISVSLGIASTTHHGHDLHLLLIAADEALYRAKRDGRNRVVINISPSGSATRTSASGARPVPVPPGREPFDYAAGK</sequence>
<evidence type="ECO:0000256" key="3">
    <source>
        <dbReference type="SAM" id="Coils"/>
    </source>
</evidence>
<protein>
    <recommendedName>
        <fullName evidence="1">diguanylate cyclase</fullName>
        <ecNumber evidence="1">2.7.7.65</ecNumber>
    </recommendedName>
</protein>
<dbReference type="SUPFAM" id="SSF48452">
    <property type="entry name" value="TPR-like"/>
    <property type="match status" value="2"/>
</dbReference>
<keyword evidence="9" id="KW-1185">Reference proteome</keyword>
<evidence type="ECO:0000256" key="5">
    <source>
        <dbReference type="SAM" id="Phobius"/>
    </source>
</evidence>
<dbReference type="Gene3D" id="1.25.40.10">
    <property type="entry name" value="Tetratricopeptide repeat domain"/>
    <property type="match status" value="1"/>
</dbReference>
<keyword evidence="3" id="KW-0175">Coiled coil</keyword>
<dbReference type="InterPro" id="IPR050469">
    <property type="entry name" value="Diguanylate_Cyclase"/>
</dbReference>
<dbReference type="InterPro" id="IPR000160">
    <property type="entry name" value="GGDEF_dom"/>
</dbReference>
<feature type="compositionally biased region" description="Low complexity" evidence="4">
    <location>
        <begin position="580"/>
        <end position="592"/>
    </location>
</feature>
<dbReference type="SMART" id="SM00267">
    <property type="entry name" value="GGDEF"/>
    <property type="match status" value="1"/>
</dbReference>
<evidence type="ECO:0000256" key="1">
    <source>
        <dbReference type="ARBA" id="ARBA00012528"/>
    </source>
</evidence>
<dbReference type="Proteomes" id="UP001430193">
    <property type="component" value="Unassembled WGS sequence"/>
</dbReference>
<feature type="region of interest" description="Disordered" evidence="4">
    <location>
        <begin position="580"/>
        <end position="608"/>
    </location>
</feature>
<dbReference type="SUPFAM" id="SSF55073">
    <property type="entry name" value="Nucleotide cyclase"/>
    <property type="match status" value="1"/>
</dbReference>
<feature type="transmembrane region" description="Helical" evidence="5">
    <location>
        <begin position="385"/>
        <end position="404"/>
    </location>
</feature>